<keyword evidence="3" id="KW-1185">Reference proteome</keyword>
<evidence type="ECO:0000313" key="3">
    <source>
        <dbReference type="Proteomes" id="UP001185659"/>
    </source>
</evidence>
<comment type="caution">
    <text evidence="2">The sequence shown here is derived from an EMBL/GenBank/DDBJ whole genome shotgun (WGS) entry which is preliminary data.</text>
</comment>
<evidence type="ECO:0000259" key="1">
    <source>
        <dbReference type="Pfam" id="PF00174"/>
    </source>
</evidence>
<proteinExistence type="predicted"/>
<dbReference type="RefSeq" id="WP_317561622.1">
    <property type="nucleotide sequence ID" value="NZ_JAWLIP010000006.1"/>
</dbReference>
<protein>
    <submittedName>
        <fullName evidence="2">Molybdopterin-dependent oxidoreductase</fullName>
    </submittedName>
</protein>
<gene>
    <name evidence="2" type="ORF">R2G56_13585</name>
</gene>
<sequence length="195" mass="21486">MSQNTFSGMAGACETRSDASRTGQISRLARIALIGAGLVAFLPPALAGEDNLSSPTGDVVLTVTGSIKRTNADDRALFDEAMLAALPQKSVETTTVVTDGVRRFDGFLMRDLLDYLGADGETVTASAINDYIIDIPMEDFSRFDVLVATHMDGQRLQPSDKGPLWIVYPRDDHDALQDIRYDYRWVWQLVRLNVE</sequence>
<dbReference type="Pfam" id="PF00174">
    <property type="entry name" value="Oxidored_molyb"/>
    <property type="match status" value="1"/>
</dbReference>
<dbReference type="SUPFAM" id="SSF56524">
    <property type="entry name" value="Oxidoreductase molybdopterin-binding domain"/>
    <property type="match status" value="1"/>
</dbReference>
<dbReference type="Proteomes" id="UP001185659">
    <property type="component" value="Unassembled WGS sequence"/>
</dbReference>
<reference evidence="2 3" key="1">
    <citation type="submission" date="2023-10" db="EMBL/GenBank/DDBJ databases">
        <authorList>
            <person name="Venkata Ramana C."/>
            <person name="Sasikala C."/>
            <person name="Dhurka M."/>
        </authorList>
    </citation>
    <scope>NUCLEOTIDE SEQUENCE [LARGE SCALE GENOMIC DNA]</scope>
    <source>
        <strain evidence="2 3">KCTC 32151</strain>
    </source>
</reference>
<dbReference type="Gene3D" id="3.90.420.10">
    <property type="entry name" value="Oxidoreductase, molybdopterin-binding domain"/>
    <property type="match status" value="1"/>
</dbReference>
<dbReference type="EMBL" id="JAWLIP010000006">
    <property type="protein sequence ID" value="MDV6227324.1"/>
    <property type="molecule type" value="Genomic_DNA"/>
</dbReference>
<accession>A0ABU4AM58</accession>
<feature type="domain" description="Oxidoreductase molybdopterin-binding" evidence="1">
    <location>
        <begin position="100"/>
        <end position="169"/>
    </location>
</feature>
<name>A0ABU4AM58_9HYPH</name>
<dbReference type="InterPro" id="IPR000572">
    <property type="entry name" value="OxRdtase_Mopterin-bd_dom"/>
</dbReference>
<dbReference type="InterPro" id="IPR036374">
    <property type="entry name" value="OxRdtase_Mopterin-bd_sf"/>
</dbReference>
<evidence type="ECO:0000313" key="2">
    <source>
        <dbReference type="EMBL" id="MDV6227324.1"/>
    </source>
</evidence>
<organism evidence="2 3">
    <name type="scientific">Nitratireductor aquimarinus</name>
    <dbReference type="NCBI Taxonomy" id="889300"/>
    <lineage>
        <taxon>Bacteria</taxon>
        <taxon>Pseudomonadati</taxon>
        <taxon>Pseudomonadota</taxon>
        <taxon>Alphaproteobacteria</taxon>
        <taxon>Hyphomicrobiales</taxon>
        <taxon>Phyllobacteriaceae</taxon>
        <taxon>Nitratireductor</taxon>
    </lineage>
</organism>